<dbReference type="GO" id="GO:0005549">
    <property type="term" value="F:odorant binding"/>
    <property type="evidence" value="ECO:0007669"/>
    <property type="project" value="InterPro"/>
</dbReference>
<protein>
    <submittedName>
        <fullName evidence="11">Uncharacterized protein</fullName>
    </submittedName>
</protein>
<evidence type="ECO:0000256" key="9">
    <source>
        <dbReference type="ARBA" id="ARBA00023224"/>
    </source>
</evidence>
<evidence type="ECO:0000313" key="11">
    <source>
        <dbReference type="EMBL" id="KAF2887300.1"/>
    </source>
</evidence>
<feature type="transmembrane region" description="Helical" evidence="10">
    <location>
        <begin position="12"/>
        <end position="31"/>
    </location>
</feature>
<name>A0A8K0CHC8_IGNLU</name>
<evidence type="ECO:0000313" key="12">
    <source>
        <dbReference type="Proteomes" id="UP000801492"/>
    </source>
</evidence>
<evidence type="ECO:0000256" key="3">
    <source>
        <dbReference type="ARBA" id="ARBA00022606"/>
    </source>
</evidence>
<gene>
    <name evidence="11" type="ORF">ILUMI_18873</name>
</gene>
<proteinExistence type="predicted"/>
<reference evidence="11" key="1">
    <citation type="submission" date="2019-08" db="EMBL/GenBank/DDBJ databases">
        <title>The genome of the North American firefly Photinus pyralis.</title>
        <authorList>
            <consortium name="Photinus pyralis genome working group"/>
            <person name="Fallon T.R."/>
            <person name="Sander Lower S.E."/>
            <person name="Weng J.-K."/>
        </authorList>
    </citation>
    <scope>NUCLEOTIDE SEQUENCE</scope>
    <source>
        <strain evidence="11">TRF0915ILg1</strain>
        <tissue evidence="11">Whole body</tissue>
    </source>
</reference>
<evidence type="ECO:0000256" key="4">
    <source>
        <dbReference type="ARBA" id="ARBA00022692"/>
    </source>
</evidence>
<dbReference type="EMBL" id="VTPC01084199">
    <property type="protein sequence ID" value="KAF2887300.1"/>
    <property type="molecule type" value="Genomic_DNA"/>
</dbReference>
<keyword evidence="9" id="KW-0807">Transducer</keyword>
<keyword evidence="7 10" id="KW-0472">Membrane</keyword>
<keyword evidence="5" id="KW-0552">Olfaction</keyword>
<keyword evidence="4 10" id="KW-0812">Transmembrane</keyword>
<evidence type="ECO:0000256" key="8">
    <source>
        <dbReference type="ARBA" id="ARBA00023170"/>
    </source>
</evidence>
<comment type="caution">
    <text evidence="11">The sequence shown here is derived from an EMBL/GenBank/DDBJ whole genome shotgun (WGS) entry which is preliminary data.</text>
</comment>
<dbReference type="PANTHER" id="PTHR21137:SF35">
    <property type="entry name" value="ODORANT RECEPTOR 19A-RELATED"/>
    <property type="match status" value="1"/>
</dbReference>
<dbReference type="OrthoDB" id="6614360at2759"/>
<comment type="subcellular location">
    <subcellularLocation>
        <location evidence="1">Cell membrane</location>
        <topology evidence="1">Multi-pass membrane protein</topology>
    </subcellularLocation>
</comment>
<dbReference type="GO" id="GO:0007165">
    <property type="term" value="P:signal transduction"/>
    <property type="evidence" value="ECO:0007669"/>
    <property type="project" value="UniProtKB-KW"/>
</dbReference>
<keyword evidence="2" id="KW-1003">Cell membrane</keyword>
<evidence type="ECO:0000256" key="7">
    <source>
        <dbReference type="ARBA" id="ARBA00023136"/>
    </source>
</evidence>
<organism evidence="11 12">
    <name type="scientific">Ignelater luminosus</name>
    <name type="common">Cucubano</name>
    <name type="synonym">Pyrophorus luminosus</name>
    <dbReference type="NCBI Taxonomy" id="2038154"/>
    <lineage>
        <taxon>Eukaryota</taxon>
        <taxon>Metazoa</taxon>
        <taxon>Ecdysozoa</taxon>
        <taxon>Arthropoda</taxon>
        <taxon>Hexapoda</taxon>
        <taxon>Insecta</taxon>
        <taxon>Pterygota</taxon>
        <taxon>Neoptera</taxon>
        <taxon>Endopterygota</taxon>
        <taxon>Coleoptera</taxon>
        <taxon>Polyphaga</taxon>
        <taxon>Elateriformia</taxon>
        <taxon>Elateroidea</taxon>
        <taxon>Elateridae</taxon>
        <taxon>Agrypninae</taxon>
        <taxon>Pyrophorini</taxon>
        <taxon>Ignelater</taxon>
    </lineage>
</organism>
<keyword evidence="3" id="KW-0716">Sensory transduction</keyword>
<dbReference type="PANTHER" id="PTHR21137">
    <property type="entry name" value="ODORANT RECEPTOR"/>
    <property type="match status" value="1"/>
</dbReference>
<dbReference type="Proteomes" id="UP000801492">
    <property type="component" value="Unassembled WGS sequence"/>
</dbReference>
<keyword evidence="8" id="KW-0675">Receptor</keyword>
<dbReference type="Pfam" id="PF02949">
    <property type="entry name" value="7tm_6"/>
    <property type="match status" value="1"/>
</dbReference>
<evidence type="ECO:0000256" key="6">
    <source>
        <dbReference type="ARBA" id="ARBA00022989"/>
    </source>
</evidence>
<evidence type="ECO:0000256" key="10">
    <source>
        <dbReference type="SAM" id="Phobius"/>
    </source>
</evidence>
<dbReference type="InterPro" id="IPR004117">
    <property type="entry name" value="7tm6_olfct_rcpt"/>
</dbReference>
<keyword evidence="6 10" id="KW-1133">Transmembrane helix</keyword>
<evidence type="ECO:0000256" key="2">
    <source>
        <dbReference type="ARBA" id="ARBA00022475"/>
    </source>
</evidence>
<sequence>MFLFFSHSYQTQLRHASLFAVVIIQLSFYCIPANYIADKALAISDAVYFSKWYHHNFPSLKSPLLLMIQSSQNGITIKAGGLITLNAETVMKVLRLAWSTCSVIRGVRQN</sequence>
<dbReference type="AlphaFoldDB" id="A0A8K0CHC8"/>
<dbReference type="GO" id="GO:0005886">
    <property type="term" value="C:plasma membrane"/>
    <property type="evidence" value="ECO:0007669"/>
    <property type="project" value="UniProtKB-SubCell"/>
</dbReference>
<dbReference type="GO" id="GO:0004984">
    <property type="term" value="F:olfactory receptor activity"/>
    <property type="evidence" value="ECO:0007669"/>
    <property type="project" value="InterPro"/>
</dbReference>
<evidence type="ECO:0000256" key="5">
    <source>
        <dbReference type="ARBA" id="ARBA00022725"/>
    </source>
</evidence>
<evidence type="ECO:0000256" key="1">
    <source>
        <dbReference type="ARBA" id="ARBA00004651"/>
    </source>
</evidence>
<keyword evidence="12" id="KW-1185">Reference proteome</keyword>
<accession>A0A8K0CHC8</accession>